<gene>
    <name evidence="1" type="ORF">XCR1_2900001</name>
</gene>
<dbReference type="OrthoDB" id="6437954at2"/>
<name>W1J694_9GAMM</name>
<reference evidence="1 2" key="1">
    <citation type="submission" date="2013-11" db="EMBL/GenBank/DDBJ databases">
        <title>Draft genome sequence and annotation of the entomopathogenic bacterium, Xenorhabdus cabanillasi strain JM26.</title>
        <authorList>
            <person name="Gualtieri M."/>
            <person name="Ogier J.C."/>
            <person name="Pages S."/>
            <person name="Givaudan A."/>
            <person name="Gaudriault S."/>
        </authorList>
    </citation>
    <scope>NUCLEOTIDE SEQUENCE [LARGE SCALE GENOMIC DNA]</scope>
    <source>
        <strain evidence="1 2">JM26</strain>
    </source>
</reference>
<dbReference type="Proteomes" id="UP000019197">
    <property type="component" value="Unassembled WGS sequence"/>
</dbReference>
<dbReference type="EMBL" id="CBXE010000213">
    <property type="protein sequence ID" value="CDL86249.1"/>
    <property type="molecule type" value="Genomic_DNA"/>
</dbReference>
<dbReference type="RefSeq" id="WP_038265582.1">
    <property type="nucleotide sequence ID" value="NZ_CAWLVK010000213.1"/>
</dbReference>
<proteinExistence type="predicted"/>
<sequence>MLENNNDIALKDHTVNLSVMNGSDVVIGQKFYLDIEIIPKSAFTQSLNIDIKESKGFESIEIINKIDPRPGARSYNMKLLCFVKSDSSITSGDEIFFTLTGINKLIKYSVKDLIKSTIQLKKNKIVCVTPNNNDYIVNEKENYISYCTTLFDSHGNLLKNTPVHIFSEIKDDIERKIIITTDPDNIEQKPQLIKPQHYGDKIEVIVNSNDDDGRVKFRVYPTMGKPAVINLYSKVENVAEYPAGTVYMISAIPSNSTELLDPPFIPELSGDLLDGDGRKFFDAMINSYPNVSMTDSVLFFNKKKENGAIDPKGIILPVRKISDIVDKNDSDYTFLMRRDVFPTEKDSVLYYVIAPYSGKNLHSDSRSVKYIGEELTTPDFDVKRTYDMPVIFSSFADIKSDPKLEYSDNEKKRYNEIITQRDISNYPVSGCQLYVKIMCTNDEDDQSYPLWGKEIYLRMYVKLIR</sequence>
<evidence type="ECO:0000313" key="2">
    <source>
        <dbReference type="Proteomes" id="UP000019197"/>
    </source>
</evidence>
<comment type="caution">
    <text evidence="1">The sequence shown here is derived from an EMBL/GenBank/DDBJ whole genome shotgun (WGS) entry which is preliminary data.</text>
</comment>
<accession>W1J694</accession>
<evidence type="ECO:0000313" key="1">
    <source>
        <dbReference type="EMBL" id="CDL86249.1"/>
    </source>
</evidence>
<organism evidence="1 2">
    <name type="scientific">Xenorhabdus cabanillasii JM26</name>
    <dbReference type="NCBI Taxonomy" id="1427517"/>
    <lineage>
        <taxon>Bacteria</taxon>
        <taxon>Pseudomonadati</taxon>
        <taxon>Pseudomonadota</taxon>
        <taxon>Gammaproteobacteria</taxon>
        <taxon>Enterobacterales</taxon>
        <taxon>Morganellaceae</taxon>
        <taxon>Xenorhabdus</taxon>
    </lineage>
</organism>
<dbReference type="AlphaFoldDB" id="W1J694"/>
<protein>
    <submittedName>
        <fullName evidence="1">Uncharacterized protein</fullName>
    </submittedName>
</protein>